<evidence type="ECO:0000256" key="9">
    <source>
        <dbReference type="RuleBase" id="RU004320"/>
    </source>
</evidence>
<comment type="function">
    <text evidence="7">Catalyzes the release of premature peptidyl moieties from peptidyl-tRNA molecules trapped in stalled 50S ribosomal subunits, and thus maintains levels of free tRNAs and 50S ribosomes.</text>
</comment>
<organism evidence="10 11">
    <name type="scientific">Candidatus Curtissbacteria bacterium RIFCSPHIGHO2_01_FULL_41_13</name>
    <dbReference type="NCBI Taxonomy" id="1797745"/>
    <lineage>
        <taxon>Bacteria</taxon>
        <taxon>Candidatus Curtissiibacteriota</taxon>
    </lineage>
</organism>
<name>A0A1F5G0L1_9BACT</name>
<dbReference type="InterPro" id="IPR018171">
    <property type="entry name" value="Pept_tRNA_hydro_CS"/>
</dbReference>
<comment type="caution">
    <text evidence="7">Lacks conserved residue(s) required for the propagation of feature annotation.</text>
</comment>
<dbReference type="FunFam" id="3.40.50.1470:FF:000001">
    <property type="entry name" value="Peptidyl-tRNA hydrolase"/>
    <property type="match status" value="1"/>
</dbReference>
<evidence type="ECO:0000256" key="8">
    <source>
        <dbReference type="RuleBase" id="RU000673"/>
    </source>
</evidence>
<accession>A0A1F5G0L1</accession>
<keyword evidence="3 7" id="KW-0378">Hydrolase</keyword>
<dbReference type="GO" id="GO:0006515">
    <property type="term" value="P:protein quality control for misfolded or incompletely synthesized proteins"/>
    <property type="evidence" value="ECO:0007669"/>
    <property type="project" value="UniProtKB-UniRule"/>
</dbReference>
<evidence type="ECO:0000256" key="5">
    <source>
        <dbReference type="ARBA" id="ARBA00038063"/>
    </source>
</evidence>
<comment type="subcellular location">
    <subcellularLocation>
        <location evidence="7">Cytoplasm</location>
    </subcellularLocation>
</comment>
<dbReference type="InterPro" id="IPR036416">
    <property type="entry name" value="Pept_tRNA_hydro_sf"/>
</dbReference>
<comment type="function">
    <text evidence="7">Hydrolyzes ribosome-free peptidyl-tRNAs (with 1 or more amino acids incorporated), which drop off the ribosome during protein synthesis, or as a result of ribosome stalling.</text>
</comment>
<feature type="binding site" evidence="7">
    <location>
        <position position="63"/>
    </location>
    <ligand>
        <name>tRNA</name>
        <dbReference type="ChEBI" id="CHEBI:17843"/>
    </ligand>
</feature>
<evidence type="ECO:0000256" key="2">
    <source>
        <dbReference type="ARBA" id="ARBA00022555"/>
    </source>
</evidence>
<dbReference type="Gene3D" id="3.40.50.1470">
    <property type="entry name" value="Peptidyl-tRNA hydrolase"/>
    <property type="match status" value="1"/>
</dbReference>
<keyword evidence="4 7" id="KW-0694">RNA-binding</keyword>
<evidence type="ECO:0000313" key="11">
    <source>
        <dbReference type="Proteomes" id="UP000177069"/>
    </source>
</evidence>
<dbReference type="GO" id="GO:0000049">
    <property type="term" value="F:tRNA binding"/>
    <property type="evidence" value="ECO:0007669"/>
    <property type="project" value="UniProtKB-UniRule"/>
</dbReference>
<evidence type="ECO:0000313" key="10">
    <source>
        <dbReference type="EMBL" id="OGD85398.1"/>
    </source>
</evidence>
<dbReference type="GO" id="GO:0004045">
    <property type="term" value="F:peptidyl-tRNA hydrolase activity"/>
    <property type="evidence" value="ECO:0007669"/>
    <property type="project" value="UniProtKB-UniRule"/>
</dbReference>
<dbReference type="HAMAP" id="MF_00083">
    <property type="entry name" value="Pept_tRNA_hydro_bact"/>
    <property type="match status" value="1"/>
</dbReference>
<feature type="binding site" evidence="7">
    <location>
        <position position="61"/>
    </location>
    <ligand>
        <name>tRNA</name>
        <dbReference type="ChEBI" id="CHEBI:17843"/>
    </ligand>
</feature>
<reference evidence="10 11" key="1">
    <citation type="journal article" date="2016" name="Nat. Commun.">
        <title>Thousands of microbial genomes shed light on interconnected biogeochemical processes in an aquifer system.</title>
        <authorList>
            <person name="Anantharaman K."/>
            <person name="Brown C.T."/>
            <person name="Hug L.A."/>
            <person name="Sharon I."/>
            <person name="Castelle C.J."/>
            <person name="Probst A.J."/>
            <person name="Thomas B.C."/>
            <person name="Singh A."/>
            <person name="Wilkins M.J."/>
            <person name="Karaoz U."/>
            <person name="Brodie E.L."/>
            <person name="Williams K.H."/>
            <person name="Hubbard S.S."/>
            <person name="Banfield J.F."/>
        </authorList>
    </citation>
    <scope>NUCLEOTIDE SEQUENCE [LARGE SCALE GENOMIC DNA]</scope>
</reference>
<dbReference type="CDD" id="cd00462">
    <property type="entry name" value="PTH"/>
    <property type="match status" value="1"/>
</dbReference>
<evidence type="ECO:0000256" key="6">
    <source>
        <dbReference type="ARBA" id="ARBA00050038"/>
    </source>
</evidence>
<comment type="caution">
    <text evidence="10">The sequence shown here is derived from an EMBL/GenBank/DDBJ whole genome shotgun (WGS) entry which is preliminary data.</text>
</comment>
<gene>
    <name evidence="7" type="primary">pth</name>
    <name evidence="10" type="ORF">A2696_03085</name>
</gene>
<dbReference type="Proteomes" id="UP000177069">
    <property type="component" value="Unassembled WGS sequence"/>
</dbReference>
<evidence type="ECO:0000256" key="4">
    <source>
        <dbReference type="ARBA" id="ARBA00022884"/>
    </source>
</evidence>
<dbReference type="PROSITE" id="PS01195">
    <property type="entry name" value="PEPT_TRNA_HYDROL_1"/>
    <property type="match status" value="1"/>
</dbReference>
<protein>
    <recommendedName>
        <fullName evidence="6 7">Peptidyl-tRNA hydrolase</fullName>
        <shortName evidence="7">Pth</shortName>
        <ecNumber evidence="1 7">3.1.1.29</ecNumber>
    </recommendedName>
</protein>
<keyword evidence="7" id="KW-0963">Cytoplasm</keyword>
<feature type="binding site" evidence="7">
    <location>
        <position position="14"/>
    </location>
    <ligand>
        <name>tRNA</name>
        <dbReference type="ChEBI" id="CHEBI:17843"/>
    </ligand>
</feature>
<dbReference type="Pfam" id="PF01195">
    <property type="entry name" value="Pept_tRNA_hydro"/>
    <property type="match status" value="1"/>
</dbReference>
<dbReference type="NCBIfam" id="TIGR00447">
    <property type="entry name" value="pth"/>
    <property type="match status" value="1"/>
</dbReference>
<dbReference type="EC" id="3.1.1.29" evidence="1 7"/>
<evidence type="ECO:0000256" key="1">
    <source>
        <dbReference type="ARBA" id="ARBA00013260"/>
    </source>
</evidence>
<comment type="catalytic activity">
    <reaction evidence="7 8">
        <text>an N-acyl-L-alpha-aminoacyl-tRNA + H2O = an N-acyl-L-amino acid + a tRNA + H(+)</text>
        <dbReference type="Rhea" id="RHEA:54448"/>
        <dbReference type="Rhea" id="RHEA-COMP:10123"/>
        <dbReference type="Rhea" id="RHEA-COMP:13883"/>
        <dbReference type="ChEBI" id="CHEBI:15377"/>
        <dbReference type="ChEBI" id="CHEBI:15378"/>
        <dbReference type="ChEBI" id="CHEBI:59874"/>
        <dbReference type="ChEBI" id="CHEBI:78442"/>
        <dbReference type="ChEBI" id="CHEBI:138191"/>
        <dbReference type="EC" id="3.1.1.29"/>
    </reaction>
</comment>
<dbReference type="GO" id="GO:0005737">
    <property type="term" value="C:cytoplasm"/>
    <property type="evidence" value="ECO:0007669"/>
    <property type="project" value="UniProtKB-SubCell"/>
</dbReference>
<evidence type="ECO:0000256" key="3">
    <source>
        <dbReference type="ARBA" id="ARBA00022801"/>
    </source>
</evidence>
<sequence length="181" mass="19919">MKLVVGLGNPGKKYRNTRHNLGFMVVDALVKSEGISWRVSRDLLCYFAKTSDFVIIKPSTFVNKSGEAVRSVAEFFKIAPDDILVIHDDLDLPSGKVRISFDSLAAGHHGVESVVESLGGPEFGRLRIGIGSPENVDAEKFVLEDFSVQEKKGLGKLVERCSEAIKSYLDEGIDATMNRFN</sequence>
<evidence type="ECO:0000256" key="7">
    <source>
        <dbReference type="HAMAP-Rule" id="MF_00083"/>
    </source>
</evidence>
<feature type="site" description="Stabilizes the basic form of H active site to accept a proton" evidence="7">
    <location>
        <position position="88"/>
    </location>
</feature>
<dbReference type="AlphaFoldDB" id="A0A1F5G0L1"/>
<comment type="subunit">
    <text evidence="7">Monomer.</text>
</comment>
<feature type="site" description="Discriminates between blocked and unblocked aminoacyl-tRNA" evidence="7">
    <location>
        <position position="9"/>
    </location>
</feature>
<dbReference type="PANTHER" id="PTHR17224:SF1">
    <property type="entry name" value="PEPTIDYL-TRNA HYDROLASE"/>
    <property type="match status" value="1"/>
</dbReference>
<keyword evidence="2 7" id="KW-0820">tRNA-binding</keyword>
<dbReference type="EMBL" id="MFBA01000028">
    <property type="protein sequence ID" value="OGD85398.1"/>
    <property type="molecule type" value="Genomic_DNA"/>
</dbReference>
<dbReference type="PANTHER" id="PTHR17224">
    <property type="entry name" value="PEPTIDYL-TRNA HYDROLASE"/>
    <property type="match status" value="1"/>
</dbReference>
<dbReference type="SUPFAM" id="SSF53178">
    <property type="entry name" value="Peptidyl-tRNA hydrolase-like"/>
    <property type="match status" value="1"/>
</dbReference>
<dbReference type="GO" id="GO:0072344">
    <property type="term" value="P:rescue of stalled ribosome"/>
    <property type="evidence" value="ECO:0007669"/>
    <property type="project" value="UniProtKB-UniRule"/>
</dbReference>
<dbReference type="InterPro" id="IPR001328">
    <property type="entry name" value="Pept_tRNA_hydro"/>
</dbReference>
<proteinExistence type="inferred from homology"/>
<comment type="similarity">
    <text evidence="5 7 9">Belongs to the PTH family.</text>
</comment>
<feature type="active site" description="Proton acceptor" evidence="7">
    <location>
        <position position="19"/>
    </location>
</feature>